<organism evidence="1">
    <name type="scientific">mine drainage metagenome</name>
    <dbReference type="NCBI Taxonomy" id="410659"/>
    <lineage>
        <taxon>unclassified sequences</taxon>
        <taxon>metagenomes</taxon>
        <taxon>ecological metagenomes</taxon>
    </lineage>
</organism>
<dbReference type="EMBL" id="MLJW01000280">
    <property type="protein sequence ID" value="OIQ90758.1"/>
    <property type="molecule type" value="Genomic_DNA"/>
</dbReference>
<comment type="caution">
    <text evidence="1">The sequence shown here is derived from an EMBL/GenBank/DDBJ whole genome shotgun (WGS) entry which is preliminary data.</text>
</comment>
<name>A0A1J5R482_9ZZZZ</name>
<sequence>MHKTLIASLIAAAFLVPAVASAQTAPAPSPFTGNVMLTSEYLYRGIAQSNGKPAIQGGFDYVNPNGLYVGTWGSSISWLGDMSTTLAPVSAPIEIDVYGGYRNSFAGGDWNYDVGVLTYNYPGSYPAGFVKPDTTEIYGLLGWKWLSLKYSSVVSSNLFGAVTPSGGDTRGSGYLDLTGNYDLGNGLGVTAHVGHQTVKGFSAASYSDWKLGVSKDLGFGVLGLYYSDTNAQGGAGEFYRNAFGRDLGQGRAVLSFSKTL</sequence>
<dbReference type="NCBIfam" id="TIGR02001">
    <property type="entry name" value="gcw_chp"/>
    <property type="match status" value="1"/>
</dbReference>
<evidence type="ECO:0000313" key="1">
    <source>
        <dbReference type="EMBL" id="OIQ90758.1"/>
    </source>
</evidence>
<protein>
    <submittedName>
        <fullName evidence="1">Uncharacterized protein</fullName>
    </submittedName>
</protein>
<gene>
    <name evidence="1" type="ORF">GALL_272990</name>
</gene>
<proteinExistence type="predicted"/>
<dbReference type="InterPro" id="IPR010239">
    <property type="entry name" value="CHP02001"/>
</dbReference>
<reference evidence="1" key="1">
    <citation type="submission" date="2016-10" db="EMBL/GenBank/DDBJ databases">
        <title>Sequence of Gallionella enrichment culture.</title>
        <authorList>
            <person name="Poehlein A."/>
            <person name="Muehling M."/>
            <person name="Daniel R."/>
        </authorList>
    </citation>
    <scope>NUCLEOTIDE SEQUENCE</scope>
</reference>
<accession>A0A1J5R482</accession>
<dbReference type="AlphaFoldDB" id="A0A1J5R482"/>
<dbReference type="Pfam" id="PF09694">
    <property type="entry name" value="Gcw_chp"/>
    <property type="match status" value="1"/>
</dbReference>